<dbReference type="Gene3D" id="3.30.710.10">
    <property type="entry name" value="Potassium Channel Kv1.1, Chain A"/>
    <property type="match status" value="1"/>
</dbReference>
<evidence type="ECO:0000259" key="3">
    <source>
        <dbReference type="PROSITE" id="PS50097"/>
    </source>
</evidence>
<dbReference type="PROSITE" id="PS50097">
    <property type="entry name" value="BTB"/>
    <property type="match status" value="1"/>
</dbReference>
<dbReference type="SMART" id="SM00875">
    <property type="entry name" value="BACK"/>
    <property type="match status" value="1"/>
</dbReference>
<feature type="domain" description="BTB" evidence="3">
    <location>
        <begin position="48"/>
        <end position="115"/>
    </location>
</feature>
<dbReference type="EMBL" id="CP111022">
    <property type="protein sequence ID" value="WAR18358.1"/>
    <property type="molecule type" value="Genomic_DNA"/>
</dbReference>
<dbReference type="PANTHER" id="PTHR24412">
    <property type="entry name" value="KELCH PROTEIN"/>
    <property type="match status" value="1"/>
</dbReference>
<dbReference type="Pfam" id="PF00651">
    <property type="entry name" value="BTB"/>
    <property type="match status" value="1"/>
</dbReference>
<evidence type="ECO:0000313" key="6">
    <source>
        <dbReference type="Proteomes" id="UP001164746"/>
    </source>
</evidence>
<dbReference type="Gene3D" id="1.25.40.420">
    <property type="match status" value="1"/>
</dbReference>
<dbReference type="InterPro" id="IPR015915">
    <property type="entry name" value="Kelch-typ_b-propeller"/>
</dbReference>
<dbReference type="InterPro" id="IPR006652">
    <property type="entry name" value="Kelch_1"/>
</dbReference>
<dbReference type="SMART" id="SM00612">
    <property type="entry name" value="Kelch"/>
    <property type="match status" value="3"/>
</dbReference>
<dbReference type="PIRSF" id="PIRSF037037">
    <property type="entry name" value="Kelch-like_protein_gigaxonin"/>
    <property type="match status" value="1"/>
</dbReference>
<proteinExistence type="predicted"/>
<dbReference type="EMBL" id="CP111022">
    <property type="protein sequence ID" value="WAR18202.1"/>
    <property type="molecule type" value="Genomic_DNA"/>
</dbReference>
<accession>A0ABY7F7N0</accession>
<dbReference type="Proteomes" id="UP001164746">
    <property type="component" value="Chromosome 11"/>
</dbReference>
<reference evidence="4" key="1">
    <citation type="submission" date="2022-11" db="EMBL/GenBank/DDBJ databases">
        <title>Centuries of genome instability and evolution in soft-shell clam transmissible cancer (bioRxiv).</title>
        <authorList>
            <person name="Hart S.F.M."/>
            <person name="Yonemitsu M.A."/>
            <person name="Giersch R.M."/>
            <person name="Beal B.F."/>
            <person name="Arriagada G."/>
            <person name="Davis B.W."/>
            <person name="Ostrander E.A."/>
            <person name="Goff S.P."/>
            <person name="Metzger M.J."/>
        </authorList>
    </citation>
    <scope>NUCLEOTIDE SEQUENCE</scope>
    <source>
        <strain evidence="4">MELC-2E11</strain>
        <tissue evidence="4">Siphon/mantle</tissue>
    </source>
</reference>
<dbReference type="SUPFAM" id="SSF117281">
    <property type="entry name" value="Kelch motif"/>
    <property type="match status" value="1"/>
</dbReference>
<dbReference type="SMART" id="SM00225">
    <property type="entry name" value="BTB"/>
    <property type="match status" value="1"/>
</dbReference>
<organism evidence="4 6">
    <name type="scientific">Mya arenaria</name>
    <name type="common">Soft-shell clam</name>
    <dbReference type="NCBI Taxonomy" id="6604"/>
    <lineage>
        <taxon>Eukaryota</taxon>
        <taxon>Metazoa</taxon>
        <taxon>Spiralia</taxon>
        <taxon>Lophotrochozoa</taxon>
        <taxon>Mollusca</taxon>
        <taxon>Bivalvia</taxon>
        <taxon>Autobranchia</taxon>
        <taxon>Heteroconchia</taxon>
        <taxon>Euheterodonta</taxon>
        <taxon>Imparidentia</taxon>
        <taxon>Neoheterodontei</taxon>
        <taxon>Myida</taxon>
        <taxon>Myoidea</taxon>
        <taxon>Myidae</taxon>
        <taxon>Mya</taxon>
    </lineage>
</organism>
<dbReference type="InterPro" id="IPR000210">
    <property type="entry name" value="BTB/POZ_dom"/>
</dbReference>
<dbReference type="InterPro" id="IPR017096">
    <property type="entry name" value="BTB-kelch_protein"/>
</dbReference>
<dbReference type="InterPro" id="IPR011705">
    <property type="entry name" value="BACK"/>
</dbReference>
<dbReference type="Gene3D" id="2.120.10.80">
    <property type="entry name" value="Kelch-type beta propeller"/>
    <property type="match status" value="2"/>
</dbReference>
<evidence type="ECO:0000256" key="1">
    <source>
        <dbReference type="ARBA" id="ARBA00022441"/>
    </source>
</evidence>
<dbReference type="SUPFAM" id="SSF54695">
    <property type="entry name" value="POZ domain"/>
    <property type="match status" value="1"/>
</dbReference>
<dbReference type="PANTHER" id="PTHR24412:SF401">
    <property type="entry name" value="FI11917P"/>
    <property type="match status" value="1"/>
</dbReference>
<name>A0ABY7F7N0_MYAAR</name>
<keyword evidence="6" id="KW-1185">Reference proteome</keyword>
<evidence type="ECO:0000313" key="5">
    <source>
        <dbReference type="EMBL" id="WAR18358.1"/>
    </source>
</evidence>
<evidence type="ECO:0000313" key="4">
    <source>
        <dbReference type="EMBL" id="WAR18202.1"/>
    </source>
</evidence>
<protein>
    <submittedName>
        <fullName evidence="4">KBTB8-like protein</fullName>
    </submittedName>
</protein>
<dbReference type="Pfam" id="PF01344">
    <property type="entry name" value="Kelch_1"/>
    <property type="match status" value="2"/>
</dbReference>
<keyword evidence="1" id="KW-0880">Kelch repeat</keyword>
<sequence length="609" mass="70300">MAQESEEDSVLDLSKLGIIKSYVNYRNDTHESSLLKEMKKLYDDDLLKDITLCVGNLEFSCHKNVLAAVSPYFRLMFTLDLAEKKQDRIEIFEVDSRSMKDILEYAYTGKIKITISNAQNLLSAASLFQILPVVRACANFMENHLAVHNCVGIHYFAEVHNCISLKVKAREFIEKNFIEVCKTEEFYSLTLIKLSEFILSDELNVDKEETVLEAMIAWTEHDYASRKDEFCELLPLVRFGLMISKTIRERLSKHRLVRSCKRCQLFLKHCKNFEESPAEYEGEFDFSLNLRAGMFRPESCLLIVGGVEQTGIRPCINCYNPVTQEGFYIEEFPESRKNGSYDCEDIACVVTENNQIFAGGGNYIHHHLFDDSEDDSFEELEYKEYVVQKDFYQFDMDHNEWLPRSPMLFPKSNFTLASLNGKIYCFGGLTENKHPTEIIEVYDVERNRWNYQGMLPTTLVDLSSVVYSPETEEWTSLAGMLTPRFNFGACLVGNEIYVAGGQIYSHDSYTINREVLRTVEIYNLEANQWRLGPELPIDLFNVCLSVINGALYASGIPEFKDEGPNNWYNVVCRLDFGKNEWEIIEDSLCNVRNFTCVVGKIHTRKFLKV</sequence>
<gene>
    <name evidence="4" type="ORF">MAR_000040</name>
    <name evidence="5" type="ORF">MAR_000196</name>
</gene>
<evidence type="ECO:0000256" key="2">
    <source>
        <dbReference type="ARBA" id="ARBA00022737"/>
    </source>
</evidence>
<dbReference type="Pfam" id="PF07707">
    <property type="entry name" value="BACK"/>
    <property type="match status" value="1"/>
</dbReference>
<dbReference type="InterPro" id="IPR011333">
    <property type="entry name" value="SKP1/BTB/POZ_sf"/>
</dbReference>
<keyword evidence="2" id="KW-0677">Repeat</keyword>